<accession>A0A6G8ZZQ2</accession>
<evidence type="ECO:0000256" key="1">
    <source>
        <dbReference type="SAM" id="MobiDB-lite"/>
    </source>
</evidence>
<name>A0A6G8ZZQ2_9BRAD</name>
<feature type="chain" id="PRO_5026012468" evidence="2">
    <location>
        <begin position="42"/>
        <end position="211"/>
    </location>
</feature>
<keyword evidence="2" id="KW-0732">Signal</keyword>
<gene>
    <name evidence="3" type="ORF">HAV00_04435</name>
</gene>
<feature type="signal peptide" evidence="2">
    <location>
        <begin position="1"/>
        <end position="41"/>
    </location>
</feature>
<dbReference type="EMBL" id="CP050066">
    <property type="protein sequence ID" value="QIP05546.1"/>
    <property type="molecule type" value="Genomic_DNA"/>
</dbReference>
<evidence type="ECO:0000256" key="2">
    <source>
        <dbReference type="SAM" id="SignalP"/>
    </source>
</evidence>
<organism evidence="3 4">
    <name type="scientific">Bradyrhizobium symbiodeficiens</name>
    <dbReference type="NCBI Taxonomy" id="1404367"/>
    <lineage>
        <taxon>Bacteria</taxon>
        <taxon>Pseudomonadati</taxon>
        <taxon>Pseudomonadota</taxon>
        <taxon>Alphaproteobacteria</taxon>
        <taxon>Hyphomicrobiales</taxon>
        <taxon>Nitrobacteraceae</taxon>
        <taxon>Bradyrhizobium</taxon>
    </lineage>
</organism>
<dbReference type="AlphaFoldDB" id="A0A6G8ZZQ2"/>
<sequence length="211" mass="20563">MPAFSVIFADEIARRFKMTVRFAVKLLVGAALVFSAQAASAQVGTPNVTPAQISAFQANPGQLLGQFPDGGQGLISQITDLASADKNTVAAIIALARNANEDQRKAIAQGLATAAKAYATGNDPGSANQISQEVVASGLPEFQKAYAEAAGDTGTAAAGGGGGGGGGPTASGPPSGGQNGGNAPNGNTFAANGFSLTGGTGIGGITPVSPF</sequence>
<feature type="region of interest" description="Disordered" evidence="1">
    <location>
        <begin position="157"/>
        <end position="188"/>
    </location>
</feature>
<evidence type="ECO:0000313" key="3">
    <source>
        <dbReference type="EMBL" id="QIP05546.1"/>
    </source>
</evidence>
<reference evidence="3 4" key="1">
    <citation type="journal article" date="2020" name="Int. J. Syst. Evol. Microbiol.">
        <title>Description and complete genome sequences of Bradyrhizobium symbiodeficiens sp. nov., a non-symbiotic bacterium associated with legumes native to Canada.</title>
        <authorList>
            <person name="Bromfield E.S.P."/>
            <person name="Cloutier S."/>
            <person name="Nguyen H.D.T."/>
        </authorList>
    </citation>
    <scope>NUCLEOTIDE SEQUENCE [LARGE SCALE GENOMIC DNA]</scope>
    <source>
        <strain evidence="3 4">101S1MB</strain>
    </source>
</reference>
<evidence type="ECO:0000313" key="4">
    <source>
        <dbReference type="Proteomes" id="UP000500895"/>
    </source>
</evidence>
<feature type="compositionally biased region" description="Gly residues" evidence="1">
    <location>
        <begin position="157"/>
        <end position="180"/>
    </location>
</feature>
<proteinExistence type="predicted"/>
<dbReference type="RefSeq" id="WP_166466886.1">
    <property type="nucleotide sequence ID" value="NZ_CP050066.2"/>
</dbReference>
<protein>
    <submittedName>
        <fullName evidence="3">Uncharacterized protein</fullName>
    </submittedName>
</protein>
<dbReference type="Proteomes" id="UP000500895">
    <property type="component" value="Chromosome"/>
</dbReference>